<dbReference type="PANTHER" id="PTHR42862">
    <property type="entry name" value="DELTA-1-PYRROLINE-5-CARBOXYLATE DEHYDROGENASE 1, ISOFORM A-RELATED"/>
    <property type="match status" value="1"/>
</dbReference>
<dbReference type="InterPro" id="IPR016162">
    <property type="entry name" value="Ald_DH_N"/>
</dbReference>
<dbReference type="EMBL" id="UAWN01000017">
    <property type="protein sequence ID" value="SQC42010.1"/>
    <property type="molecule type" value="Genomic_DNA"/>
</dbReference>
<evidence type="ECO:0000256" key="1">
    <source>
        <dbReference type="ARBA" id="ARBA00023002"/>
    </source>
</evidence>
<dbReference type="InterPro" id="IPR016161">
    <property type="entry name" value="Ald_DH/histidinol_DH"/>
</dbReference>
<organism evidence="5 6">
    <name type="scientific">Klebsiella pneumoniae</name>
    <dbReference type="NCBI Taxonomy" id="573"/>
    <lineage>
        <taxon>Bacteria</taxon>
        <taxon>Pseudomonadati</taxon>
        <taxon>Pseudomonadota</taxon>
        <taxon>Gammaproteobacteria</taxon>
        <taxon>Enterobacterales</taxon>
        <taxon>Enterobacteriaceae</taxon>
        <taxon>Klebsiella/Raoultella group</taxon>
        <taxon>Klebsiella</taxon>
        <taxon>Klebsiella pneumoniae complex</taxon>
    </lineage>
</organism>
<dbReference type="Pfam" id="PF00171">
    <property type="entry name" value="Aldedh"/>
    <property type="match status" value="1"/>
</dbReference>
<dbReference type="InterPro" id="IPR050485">
    <property type="entry name" value="Proline_metab_enzyme"/>
</dbReference>
<accession>A0A2X3H2G4</accession>
<dbReference type="GO" id="GO:0010133">
    <property type="term" value="P:L-proline catabolic process to L-glutamate"/>
    <property type="evidence" value="ECO:0007669"/>
    <property type="project" value="TreeGrafter"/>
</dbReference>
<dbReference type="AlphaFoldDB" id="A0A2X3H2G4"/>
<dbReference type="InterPro" id="IPR015590">
    <property type="entry name" value="Aldehyde_DH_dom"/>
</dbReference>
<name>A0A2X3H2G4_KLEPN</name>
<keyword evidence="2" id="KW-0520">NAD</keyword>
<gene>
    <name evidence="5" type="primary">putA_4</name>
    <name evidence="5" type="ORF">NCTC9128_07436</name>
</gene>
<reference evidence="5 6" key="1">
    <citation type="submission" date="2018-06" db="EMBL/GenBank/DDBJ databases">
        <authorList>
            <consortium name="Pathogen Informatics"/>
            <person name="Doyle S."/>
        </authorList>
    </citation>
    <scope>NUCLEOTIDE SEQUENCE [LARGE SCALE GENOMIC DNA]</scope>
    <source>
        <strain evidence="5 6">NCTC9128</strain>
    </source>
</reference>
<dbReference type="Gene3D" id="3.40.605.10">
    <property type="entry name" value="Aldehyde Dehydrogenase, Chain A, domain 1"/>
    <property type="match status" value="1"/>
</dbReference>
<feature type="compositionally biased region" description="Basic and acidic residues" evidence="3">
    <location>
        <begin position="152"/>
        <end position="162"/>
    </location>
</feature>
<feature type="region of interest" description="Disordered" evidence="3">
    <location>
        <begin position="119"/>
        <end position="162"/>
    </location>
</feature>
<feature type="domain" description="Aldehyde dehydrogenase" evidence="4">
    <location>
        <begin position="2"/>
        <end position="110"/>
    </location>
</feature>
<protein>
    <submittedName>
        <fullName evidence="5">Proline dehydrogenase/delta-1-pyrroline-5-carboxylate dehydrogenase</fullName>
    </submittedName>
</protein>
<evidence type="ECO:0000256" key="2">
    <source>
        <dbReference type="ARBA" id="ARBA00023027"/>
    </source>
</evidence>
<dbReference type="GO" id="GO:0009898">
    <property type="term" value="C:cytoplasmic side of plasma membrane"/>
    <property type="evidence" value="ECO:0007669"/>
    <property type="project" value="TreeGrafter"/>
</dbReference>
<proteinExistence type="predicted"/>
<evidence type="ECO:0000256" key="3">
    <source>
        <dbReference type="SAM" id="MobiDB-lite"/>
    </source>
</evidence>
<dbReference type="Proteomes" id="UP000251088">
    <property type="component" value="Unassembled WGS sequence"/>
</dbReference>
<evidence type="ECO:0000313" key="6">
    <source>
        <dbReference type="Proteomes" id="UP000251088"/>
    </source>
</evidence>
<evidence type="ECO:0000259" key="4">
    <source>
        <dbReference type="Pfam" id="PF00171"/>
    </source>
</evidence>
<sequence length="162" mass="17627">MQQALTSAINNAPIWFATPPQERAAILERAAVLMESQMPTLMGILVREAGKTFSNAIAEVREAVDFLHYYAGQVRDDFDNETHRPLGPVVCISPWNFPLAIFTGQIAAALGGRQQRAGETCRADAAYRRPGRGDSAGSRRAAGRYSTAAGPRGDRGRRANLR</sequence>
<dbReference type="PANTHER" id="PTHR42862:SF1">
    <property type="entry name" value="DELTA-1-PYRROLINE-5-CARBOXYLATE DEHYDROGENASE 2, ISOFORM A-RELATED"/>
    <property type="match status" value="1"/>
</dbReference>
<dbReference type="SUPFAM" id="SSF53720">
    <property type="entry name" value="ALDH-like"/>
    <property type="match status" value="1"/>
</dbReference>
<evidence type="ECO:0000313" key="5">
    <source>
        <dbReference type="EMBL" id="SQC42010.1"/>
    </source>
</evidence>
<dbReference type="GO" id="GO:0003842">
    <property type="term" value="F:L-glutamate gamma-semialdehyde dehydrogenase activity"/>
    <property type="evidence" value="ECO:0007669"/>
    <property type="project" value="TreeGrafter"/>
</dbReference>
<keyword evidence="1" id="KW-0560">Oxidoreductase</keyword>